<proteinExistence type="predicted"/>
<dbReference type="Proteomes" id="UP001278500">
    <property type="component" value="Unassembled WGS sequence"/>
</dbReference>
<reference evidence="2" key="1">
    <citation type="journal article" date="2023" name="Mol. Phylogenet. Evol.">
        <title>Genome-scale phylogeny and comparative genomics of the fungal order Sordariales.</title>
        <authorList>
            <person name="Hensen N."/>
            <person name="Bonometti L."/>
            <person name="Westerberg I."/>
            <person name="Brannstrom I.O."/>
            <person name="Guillou S."/>
            <person name="Cros-Aarteil S."/>
            <person name="Calhoun S."/>
            <person name="Haridas S."/>
            <person name="Kuo A."/>
            <person name="Mondo S."/>
            <person name="Pangilinan J."/>
            <person name="Riley R."/>
            <person name="LaButti K."/>
            <person name="Andreopoulos B."/>
            <person name="Lipzen A."/>
            <person name="Chen C."/>
            <person name="Yan M."/>
            <person name="Daum C."/>
            <person name="Ng V."/>
            <person name="Clum A."/>
            <person name="Steindorff A."/>
            <person name="Ohm R.A."/>
            <person name="Martin F."/>
            <person name="Silar P."/>
            <person name="Natvig D.O."/>
            <person name="Lalanne C."/>
            <person name="Gautier V."/>
            <person name="Ament-Velasquez S.L."/>
            <person name="Kruys A."/>
            <person name="Hutchinson M.I."/>
            <person name="Powell A.J."/>
            <person name="Barry K."/>
            <person name="Miller A.N."/>
            <person name="Grigoriev I.V."/>
            <person name="Debuchy R."/>
            <person name="Gladieux P."/>
            <person name="Hiltunen Thoren M."/>
            <person name="Johannesson H."/>
        </authorList>
    </citation>
    <scope>NUCLEOTIDE SEQUENCE</scope>
    <source>
        <strain evidence="2">CBS 560.94</strain>
    </source>
</reference>
<sequence>MSPNTEDHGKRAQTAWRSDLTQRSKLQKLWQSSRLCTLPASPDGSKPATVQIFTTAVRCSGTARSTTTTGIPGLEASDKGPKPTTQA</sequence>
<dbReference type="GeneID" id="87866823"/>
<reference evidence="2" key="2">
    <citation type="submission" date="2023-06" db="EMBL/GenBank/DDBJ databases">
        <authorList>
            <consortium name="Lawrence Berkeley National Laboratory"/>
            <person name="Haridas S."/>
            <person name="Hensen N."/>
            <person name="Bonometti L."/>
            <person name="Westerberg I."/>
            <person name="Brannstrom I.O."/>
            <person name="Guillou S."/>
            <person name="Cros-Aarteil S."/>
            <person name="Calhoun S."/>
            <person name="Kuo A."/>
            <person name="Mondo S."/>
            <person name="Pangilinan J."/>
            <person name="Riley R."/>
            <person name="Labutti K."/>
            <person name="Andreopoulos B."/>
            <person name="Lipzen A."/>
            <person name="Chen C."/>
            <person name="Yanf M."/>
            <person name="Daum C."/>
            <person name="Ng V."/>
            <person name="Clum A."/>
            <person name="Steindorff A."/>
            <person name="Ohm R."/>
            <person name="Martin F."/>
            <person name="Silar P."/>
            <person name="Natvig D."/>
            <person name="Lalanne C."/>
            <person name="Gautier V."/>
            <person name="Ament-Velasquez S.L."/>
            <person name="Kruys A."/>
            <person name="Hutchinson M.I."/>
            <person name="Powell A.J."/>
            <person name="Barry K."/>
            <person name="Miller A.N."/>
            <person name="Grigoriev I.V."/>
            <person name="Debuchy R."/>
            <person name="Gladieux P."/>
            <person name="Thoren M.H."/>
            <person name="Johannesson H."/>
        </authorList>
    </citation>
    <scope>NUCLEOTIDE SEQUENCE</scope>
    <source>
        <strain evidence="2">CBS 560.94</strain>
    </source>
</reference>
<feature type="region of interest" description="Disordered" evidence="1">
    <location>
        <begin position="1"/>
        <end position="20"/>
    </location>
</feature>
<dbReference type="AlphaFoldDB" id="A0AAE0JC01"/>
<evidence type="ECO:0000256" key="1">
    <source>
        <dbReference type="SAM" id="MobiDB-lite"/>
    </source>
</evidence>
<gene>
    <name evidence="2" type="ORF">B0H65DRAFT_549594</name>
</gene>
<dbReference type="RefSeq" id="XP_062680170.1">
    <property type="nucleotide sequence ID" value="XM_062829669.1"/>
</dbReference>
<evidence type="ECO:0000313" key="3">
    <source>
        <dbReference type="Proteomes" id="UP001278500"/>
    </source>
</evidence>
<name>A0AAE0JC01_9PEZI</name>
<protein>
    <submittedName>
        <fullName evidence="2">Uncharacterized protein</fullName>
    </submittedName>
</protein>
<evidence type="ECO:0000313" key="2">
    <source>
        <dbReference type="EMBL" id="KAK3342377.1"/>
    </source>
</evidence>
<dbReference type="EMBL" id="JAUEPP010000005">
    <property type="protein sequence ID" value="KAK3342377.1"/>
    <property type="molecule type" value="Genomic_DNA"/>
</dbReference>
<feature type="compositionally biased region" description="Basic and acidic residues" evidence="1">
    <location>
        <begin position="1"/>
        <end position="10"/>
    </location>
</feature>
<feature type="region of interest" description="Disordered" evidence="1">
    <location>
        <begin position="61"/>
        <end position="87"/>
    </location>
</feature>
<organism evidence="2 3">
    <name type="scientific">Neurospora tetraspora</name>
    <dbReference type="NCBI Taxonomy" id="94610"/>
    <lineage>
        <taxon>Eukaryota</taxon>
        <taxon>Fungi</taxon>
        <taxon>Dikarya</taxon>
        <taxon>Ascomycota</taxon>
        <taxon>Pezizomycotina</taxon>
        <taxon>Sordariomycetes</taxon>
        <taxon>Sordariomycetidae</taxon>
        <taxon>Sordariales</taxon>
        <taxon>Sordariaceae</taxon>
        <taxon>Neurospora</taxon>
    </lineage>
</organism>
<accession>A0AAE0JC01</accession>
<comment type="caution">
    <text evidence="2">The sequence shown here is derived from an EMBL/GenBank/DDBJ whole genome shotgun (WGS) entry which is preliminary data.</text>
</comment>
<keyword evidence="3" id="KW-1185">Reference proteome</keyword>